<evidence type="ECO:0000313" key="4">
    <source>
        <dbReference type="Proteomes" id="UP000274841"/>
    </source>
</evidence>
<dbReference type="PANTHER" id="PTHR35601:SF1">
    <property type="entry name" value="TOXIN RELE"/>
    <property type="match status" value="1"/>
</dbReference>
<dbReference type="EMBL" id="CP031422">
    <property type="protein sequence ID" value="AZS38944.1"/>
    <property type="molecule type" value="Genomic_DNA"/>
</dbReference>
<protein>
    <submittedName>
        <fullName evidence="3">Toxin RelG</fullName>
        <ecNumber evidence="3">3.1.-.-</ecNumber>
    </submittedName>
</protein>
<dbReference type="Gene3D" id="3.30.2310.20">
    <property type="entry name" value="RelE-like"/>
    <property type="match status" value="1"/>
</dbReference>
<keyword evidence="3" id="KW-0378">Hydrolase</keyword>
<proteinExistence type="inferred from homology"/>
<evidence type="ECO:0000256" key="1">
    <source>
        <dbReference type="ARBA" id="ARBA00006226"/>
    </source>
</evidence>
<reference evidence="3 4" key="1">
    <citation type="submission" date="2018-08" db="EMBL/GenBank/DDBJ databases">
        <title>Microbacterium oxydans strain HG3.</title>
        <authorList>
            <person name="ORTET P."/>
        </authorList>
    </citation>
    <scope>NUCLEOTIDE SEQUENCE [LARGE SCALE GENOMIC DNA]</scope>
    <source>
        <strain evidence="3 4">HG3</strain>
    </source>
</reference>
<accession>A0A3S9WFV0</accession>
<gene>
    <name evidence="3" type="primary">relG</name>
    <name evidence="3" type="ORF">CVS54_00241</name>
</gene>
<dbReference type="Proteomes" id="UP000274841">
    <property type="component" value="Chromosome"/>
</dbReference>
<keyword evidence="2" id="KW-1277">Toxin-antitoxin system</keyword>
<dbReference type="InterPro" id="IPR007712">
    <property type="entry name" value="RelE/ParE_toxin"/>
</dbReference>
<evidence type="ECO:0000313" key="3">
    <source>
        <dbReference type="EMBL" id="AZS38944.1"/>
    </source>
</evidence>
<dbReference type="InterPro" id="IPR035093">
    <property type="entry name" value="RelE/ParE_toxin_dom_sf"/>
</dbReference>
<dbReference type="EC" id="3.1.-.-" evidence="3"/>
<evidence type="ECO:0000256" key="2">
    <source>
        <dbReference type="ARBA" id="ARBA00022649"/>
    </source>
</evidence>
<comment type="similarity">
    <text evidence="1">Belongs to the RelE toxin family.</text>
</comment>
<organism evidence="3 4">
    <name type="scientific">Microbacterium oxydans</name>
    <dbReference type="NCBI Taxonomy" id="82380"/>
    <lineage>
        <taxon>Bacteria</taxon>
        <taxon>Bacillati</taxon>
        <taxon>Actinomycetota</taxon>
        <taxon>Actinomycetes</taxon>
        <taxon>Micrococcales</taxon>
        <taxon>Microbacteriaceae</taxon>
        <taxon>Microbacterium</taxon>
    </lineage>
</organism>
<sequence length="92" mass="10401">MTSEAYEVRLTGPAVRALHRLEPKLADAVLRFLEGPLAENPMRTTKALGAELDGQRSGYVGIAYRVVVRVDEEARTVYVMRIAHRADVYRRM</sequence>
<dbReference type="PANTHER" id="PTHR35601">
    <property type="entry name" value="TOXIN RELE"/>
    <property type="match status" value="1"/>
</dbReference>
<dbReference type="SUPFAM" id="SSF143011">
    <property type="entry name" value="RelE-like"/>
    <property type="match status" value="1"/>
</dbReference>
<dbReference type="RefSeq" id="WP_046748149.1">
    <property type="nucleotide sequence ID" value="NZ_CP031422.1"/>
</dbReference>
<dbReference type="Pfam" id="PF05016">
    <property type="entry name" value="ParE_toxin"/>
    <property type="match status" value="1"/>
</dbReference>
<dbReference type="KEGG" id="moy:CVS54_00241"/>
<dbReference type="GO" id="GO:0016787">
    <property type="term" value="F:hydrolase activity"/>
    <property type="evidence" value="ECO:0007669"/>
    <property type="project" value="UniProtKB-KW"/>
</dbReference>
<dbReference type="AlphaFoldDB" id="A0A3S9WFV0"/>
<name>A0A3S9WFV0_9MICO</name>